<dbReference type="InterPro" id="IPR036052">
    <property type="entry name" value="TrpB-like_PALP_sf"/>
</dbReference>
<dbReference type="GO" id="GO:1901605">
    <property type="term" value="P:alpha-amino acid metabolic process"/>
    <property type="evidence" value="ECO:0007669"/>
    <property type="project" value="UniProtKB-ARBA"/>
</dbReference>
<evidence type="ECO:0000313" key="2">
    <source>
        <dbReference type="Proteomes" id="UP000280759"/>
    </source>
</evidence>
<evidence type="ECO:0000313" key="1">
    <source>
        <dbReference type="EMBL" id="VDC42731.1"/>
    </source>
</evidence>
<sequence length="68" mass="7210">MTLSILPYLLTTAAKKQDMDRKLVILTAASGATIKAAMSGFADVPGTEIIAFSLHSGVSKIQELQMTI</sequence>
<dbReference type="AlphaFoldDB" id="A0A3P5Y2U4"/>
<keyword evidence="2" id="KW-1185">Reference proteome</keyword>
<dbReference type="Proteomes" id="UP000280759">
    <property type="component" value="Unassembled WGS sequence"/>
</dbReference>
<protein>
    <submittedName>
        <fullName evidence="1">Uncharacterized protein</fullName>
    </submittedName>
</protein>
<gene>
    <name evidence="1" type="ORF">FMV2238Y02_11820</name>
</gene>
<reference evidence="1 2" key="1">
    <citation type="submission" date="2018-10" db="EMBL/GenBank/DDBJ databases">
        <authorList>
            <consortium name="Molecular Microbiology and Infection Unit (UMMI)"/>
            <person name="Machado M."/>
        </authorList>
    </citation>
    <scope>NUCLEOTIDE SEQUENCE [LARGE SCALE GENOMIC DNA]</scope>
    <source>
        <strain evidence="1">FMV2238.02</strain>
    </source>
</reference>
<proteinExistence type="predicted"/>
<accession>A0A3P5Y2U4</accession>
<dbReference type="EMBL" id="UXEP01000015">
    <property type="protein sequence ID" value="VDC42731.1"/>
    <property type="molecule type" value="Genomic_DNA"/>
</dbReference>
<name>A0A3P5Y2U4_STRCB</name>
<dbReference type="SUPFAM" id="SSF53686">
    <property type="entry name" value="Tryptophan synthase beta subunit-like PLP-dependent enzymes"/>
    <property type="match status" value="1"/>
</dbReference>
<organism evidence="1 2">
    <name type="scientific">Streptococcus canis</name>
    <dbReference type="NCBI Taxonomy" id="1329"/>
    <lineage>
        <taxon>Bacteria</taxon>
        <taxon>Bacillati</taxon>
        <taxon>Bacillota</taxon>
        <taxon>Bacilli</taxon>
        <taxon>Lactobacillales</taxon>
        <taxon>Streptococcaceae</taxon>
        <taxon>Streptococcus</taxon>
    </lineage>
</organism>
<dbReference type="Gene3D" id="3.40.50.1100">
    <property type="match status" value="1"/>
</dbReference>